<feature type="non-terminal residue" evidence="1">
    <location>
        <position position="1"/>
    </location>
</feature>
<reference evidence="2" key="1">
    <citation type="submission" date="2017-09" db="EMBL/GenBank/DDBJ databases">
        <title>Depth-based differentiation of microbial function through sediment-hosted aquifers and enrichment of novel symbionts in the deep terrestrial subsurface.</title>
        <authorList>
            <person name="Probst A.J."/>
            <person name="Ladd B."/>
            <person name="Jarett J.K."/>
            <person name="Geller-Mcgrath D.E."/>
            <person name="Sieber C.M.K."/>
            <person name="Emerson J.B."/>
            <person name="Anantharaman K."/>
            <person name="Thomas B.C."/>
            <person name="Malmstrom R."/>
            <person name="Stieglmeier M."/>
            <person name="Klingl A."/>
            <person name="Woyke T."/>
            <person name="Ryan C.M."/>
            <person name="Banfield J.F."/>
        </authorList>
    </citation>
    <scope>NUCLEOTIDE SEQUENCE [LARGE SCALE GENOMIC DNA]</scope>
</reference>
<proteinExistence type="predicted"/>
<comment type="caution">
    <text evidence="1">The sequence shown here is derived from an EMBL/GenBank/DDBJ whole genome shotgun (WGS) entry which is preliminary data.</text>
</comment>
<dbReference type="AlphaFoldDB" id="A0A2M7FCR5"/>
<evidence type="ECO:0000313" key="1">
    <source>
        <dbReference type="EMBL" id="PIV86754.1"/>
    </source>
</evidence>
<evidence type="ECO:0000313" key="2">
    <source>
        <dbReference type="Proteomes" id="UP000228497"/>
    </source>
</evidence>
<accession>A0A2M7FCR5</accession>
<dbReference type="EMBL" id="PFFD01000168">
    <property type="protein sequence ID" value="PIV86754.1"/>
    <property type="molecule type" value="Genomic_DNA"/>
</dbReference>
<gene>
    <name evidence="1" type="ORF">COW49_03620</name>
</gene>
<sequence>EGQFPNWRRVVSAGEELYSSSFDVPQGLLEFARLANELDTGGKLYLTIPDDGDGTYLLVEFDSSETQKMESVRIPLAHAAESCYTAVAPRYLQEVLKVVGPKASVDVPCMVKHNGSGYPIKFVRADGLTVLLMPMRRRDAECEAALARKQAQSSPPQL</sequence>
<organism evidence="1 2">
    <name type="scientific">Candidatus Kaiserbacteria bacterium CG17_big_fil_post_rev_8_21_14_2_50_51_7</name>
    <dbReference type="NCBI Taxonomy" id="1974613"/>
    <lineage>
        <taxon>Bacteria</taxon>
        <taxon>Candidatus Kaiseribacteriota</taxon>
    </lineage>
</organism>
<name>A0A2M7FCR5_9BACT</name>
<dbReference type="Proteomes" id="UP000228497">
    <property type="component" value="Unassembled WGS sequence"/>
</dbReference>
<protein>
    <submittedName>
        <fullName evidence="1">Uncharacterized protein</fullName>
    </submittedName>
</protein>